<reference evidence="2 3" key="1">
    <citation type="submission" date="2023-10" db="EMBL/GenBank/DDBJ databases">
        <title>Rubellicoccus peritrichatus gen. nov., sp. nov., isolated from an algae of coral reef tank.</title>
        <authorList>
            <person name="Luo J."/>
        </authorList>
    </citation>
    <scope>NUCLEOTIDE SEQUENCE [LARGE SCALE GENOMIC DNA]</scope>
    <source>
        <strain evidence="2 3">CR14</strain>
    </source>
</reference>
<keyword evidence="2" id="KW-0560">Oxidoreductase</keyword>
<dbReference type="GO" id="GO:0005506">
    <property type="term" value="F:iron ion binding"/>
    <property type="evidence" value="ECO:0007669"/>
    <property type="project" value="UniProtKB-ARBA"/>
</dbReference>
<evidence type="ECO:0000313" key="2">
    <source>
        <dbReference type="EMBL" id="WOO40883.1"/>
    </source>
</evidence>
<keyword evidence="2" id="KW-0223">Dioxygenase</keyword>
<sequence>MNLTLSDTQDTCPSSLSQQQVDLYHEQGYLAFENVLSSDEIEAAREGFSALVRKYTFDSKQMEYHPPQTTKDHSGNARFQSKDSDFMIQFERGYTPIPGDYEGMELQVRKFMWFEESMPIFQNICYNHPKISGILKGILKDDFNLYQSMALIKPPHGGVDKPWHQDNAYFSVENLDQVAGIWIALDDAAVENGCMHVLPGGHRLGPMRHHHTTDCEIVEGKFDTSKAVAVPVKAGGALFFHGCLPHFTPKNNSDQRRRAIQYHYRSTSNNIISKEAFNDVFKENDGTPASCAAAIPKNF</sequence>
<dbReference type="RefSeq" id="WP_317833125.1">
    <property type="nucleotide sequence ID" value="NZ_CP136920.1"/>
</dbReference>
<dbReference type="Proteomes" id="UP001304300">
    <property type="component" value="Chromosome"/>
</dbReference>
<accession>A0AAQ3QR26</accession>
<dbReference type="InterPro" id="IPR008775">
    <property type="entry name" value="Phytyl_CoA_dOase-like"/>
</dbReference>
<dbReference type="AlphaFoldDB" id="A0AAQ3QR26"/>
<dbReference type="PANTHER" id="PTHR20883:SF48">
    <property type="entry name" value="ECTOINE DIOXYGENASE"/>
    <property type="match status" value="1"/>
</dbReference>
<gene>
    <name evidence="2" type="ORF">RZN69_19845</name>
</gene>
<organism evidence="2 3">
    <name type="scientific">Rubellicoccus peritrichatus</name>
    <dbReference type="NCBI Taxonomy" id="3080537"/>
    <lineage>
        <taxon>Bacteria</taxon>
        <taxon>Pseudomonadati</taxon>
        <taxon>Verrucomicrobiota</taxon>
        <taxon>Opitutia</taxon>
        <taxon>Puniceicoccales</taxon>
        <taxon>Cerasicoccaceae</taxon>
        <taxon>Rubellicoccus</taxon>
    </lineage>
</organism>
<evidence type="ECO:0000313" key="3">
    <source>
        <dbReference type="Proteomes" id="UP001304300"/>
    </source>
</evidence>
<keyword evidence="3" id="KW-1185">Reference proteome</keyword>
<name>A0AAQ3QR26_9BACT</name>
<dbReference type="PANTHER" id="PTHR20883">
    <property type="entry name" value="PHYTANOYL-COA DIOXYGENASE DOMAIN CONTAINING 1"/>
    <property type="match status" value="1"/>
</dbReference>
<dbReference type="EMBL" id="CP136920">
    <property type="protein sequence ID" value="WOO40883.1"/>
    <property type="molecule type" value="Genomic_DNA"/>
</dbReference>
<dbReference type="Gene3D" id="2.60.120.620">
    <property type="entry name" value="q2cbj1_9rhob like domain"/>
    <property type="match status" value="1"/>
</dbReference>
<evidence type="ECO:0000256" key="1">
    <source>
        <dbReference type="ARBA" id="ARBA00001954"/>
    </source>
</evidence>
<comment type="cofactor">
    <cofactor evidence="1">
        <name>Fe(2+)</name>
        <dbReference type="ChEBI" id="CHEBI:29033"/>
    </cofactor>
</comment>
<dbReference type="GO" id="GO:0016706">
    <property type="term" value="F:2-oxoglutarate-dependent dioxygenase activity"/>
    <property type="evidence" value="ECO:0007669"/>
    <property type="project" value="UniProtKB-ARBA"/>
</dbReference>
<protein>
    <submittedName>
        <fullName evidence="2">Phytanoyl-CoA dioxygenase family protein</fullName>
    </submittedName>
</protein>
<dbReference type="SUPFAM" id="SSF51197">
    <property type="entry name" value="Clavaminate synthase-like"/>
    <property type="match status" value="1"/>
</dbReference>
<dbReference type="Pfam" id="PF05721">
    <property type="entry name" value="PhyH"/>
    <property type="match status" value="1"/>
</dbReference>
<dbReference type="KEGG" id="puo:RZN69_19845"/>
<proteinExistence type="predicted"/>